<dbReference type="InterPro" id="IPR036034">
    <property type="entry name" value="PDZ_sf"/>
</dbReference>
<keyword evidence="1" id="KW-0677">Repeat</keyword>
<evidence type="ECO:0000313" key="3">
    <source>
        <dbReference type="Ensembl" id="ENSNMLP00000030737.1"/>
    </source>
</evidence>
<accession>A0A8C6U5B7</accession>
<protein>
    <recommendedName>
        <fullName evidence="2">PDZ domain-containing protein</fullName>
    </recommendedName>
</protein>
<dbReference type="GO" id="GO:0072659">
    <property type="term" value="P:protein localization to plasma membrane"/>
    <property type="evidence" value="ECO:0007669"/>
    <property type="project" value="TreeGrafter"/>
</dbReference>
<organism evidence="3 4">
    <name type="scientific">Neogobius melanostomus</name>
    <name type="common">round goby</name>
    <dbReference type="NCBI Taxonomy" id="47308"/>
    <lineage>
        <taxon>Eukaryota</taxon>
        <taxon>Metazoa</taxon>
        <taxon>Chordata</taxon>
        <taxon>Craniata</taxon>
        <taxon>Vertebrata</taxon>
        <taxon>Euteleostomi</taxon>
        <taxon>Actinopterygii</taxon>
        <taxon>Neopterygii</taxon>
        <taxon>Teleostei</taxon>
        <taxon>Neoteleostei</taxon>
        <taxon>Acanthomorphata</taxon>
        <taxon>Gobiaria</taxon>
        <taxon>Gobiiformes</taxon>
        <taxon>Gobioidei</taxon>
        <taxon>Gobiidae</taxon>
        <taxon>Benthophilinae</taxon>
        <taxon>Neogobiini</taxon>
        <taxon>Neogobius</taxon>
    </lineage>
</organism>
<evidence type="ECO:0000259" key="2">
    <source>
        <dbReference type="PROSITE" id="PS50106"/>
    </source>
</evidence>
<dbReference type="Ensembl" id="ENSNMLT00000034271.1">
    <property type="protein sequence ID" value="ENSNMLP00000030737.1"/>
    <property type="gene ID" value="ENSNMLG00000019371.1"/>
</dbReference>
<reference evidence="3" key="1">
    <citation type="submission" date="2025-08" db="UniProtKB">
        <authorList>
            <consortium name="Ensembl"/>
        </authorList>
    </citation>
    <scope>IDENTIFICATION</scope>
</reference>
<dbReference type="InterPro" id="IPR001478">
    <property type="entry name" value="PDZ"/>
</dbReference>
<keyword evidence="4" id="KW-1185">Reference proteome</keyword>
<name>A0A8C6U5B7_9GOBI</name>
<dbReference type="Pfam" id="PF00595">
    <property type="entry name" value="PDZ"/>
    <property type="match status" value="1"/>
</dbReference>
<feature type="domain" description="PDZ" evidence="2">
    <location>
        <begin position="38"/>
        <end position="108"/>
    </location>
</feature>
<proteinExistence type="predicted"/>
<dbReference type="CDD" id="cd06768">
    <property type="entry name" value="PDZ_NHERF-like"/>
    <property type="match status" value="1"/>
</dbReference>
<reference evidence="3" key="2">
    <citation type="submission" date="2025-09" db="UniProtKB">
        <authorList>
            <consortium name="Ensembl"/>
        </authorList>
    </citation>
    <scope>IDENTIFICATION</scope>
</reference>
<dbReference type="GO" id="GO:0016324">
    <property type="term" value="C:apical plasma membrane"/>
    <property type="evidence" value="ECO:0007669"/>
    <property type="project" value="TreeGrafter"/>
</dbReference>
<evidence type="ECO:0000256" key="1">
    <source>
        <dbReference type="ARBA" id="ARBA00022737"/>
    </source>
</evidence>
<dbReference type="Proteomes" id="UP000694523">
    <property type="component" value="Unplaced"/>
</dbReference>
<evidence type="ECO:0000313" key="4">
    <source>
        <dbReference type="Proteomes" id="UP000694523"/>
    </source>
</evidence>
<dbReference type="GO" id="GO:0005102">
    <property type="term" value="F:signaling receptor binding"/>
    <property type="evidence" value="ECO:0007669"/>
    <property type="project" value="TreeGrafter"/>
</dbReference>
<dbReference type="PROSITE" id="PS50106">
    <property type="entry name" value="PDZ"/>
    <property type="match status" value="1"/>
</dbReference>
<dbReference type="PANTHER" id="PTHR14191">
    <property type="entry name" value="PDZ DOMAIN CONTAINING PROTEIN"/>
    <property type="match status" value="1"/>
</dbReference>
<dbReference type="PANTHER" id="PTHR14191:SF3">
    <property type="entry name" value="NA(+)_H(+) EXCHANGE REGULATORY COFACTOR-LIKE PROTEIN NRFL-1"/>
    <property type="match status" value="1"/>
</dbReference>
<dbReference type="SMART" id="SM00228">
    <property type="entry name" value="PDZ"/>
    <property type="match status" value="1"/>
</dbReference>
<dbReference type="SUPFAM" id="SSF50156">
    <property type="entry name" value="PDZ domain-like"/>
    <property type="match status" value="1"/>
</dbReference>
<dbReference type="InterPro" id="IPR051067">
    <property type="entry name" value="NHER"/>
</dbReference>
<dbReference type="AlphaFoldDB" id="A0A8C6U5B7"/>
<dbReference type="GO" id="GO:0043495">
    <property type="term" value="F:protein-membrane adaptor activity"/>
    <property type="evidence" value="ECO:0007669"/>
    <property type="project" value="TreeGrafter"/>
</dbReference>
<sequence length="118" mass="13205">TKKGSTIHFTFNAKEGIDNPALNINDDDDPYEDVLPRLVHLRRMEAQSFGFSLQWDSGGEGAMEVCMVDSGSPAEEAGMQDGDLLMAVNGEQVEALEHEDIVKLIRRSRDTGWTIRFY</sequence>
<dbReference type="Gene3D" id="2.30.42.10">
    <property type="match status" value="1"/>
</dbReference>